<comment type="caution">
    <text evidence="1">The sequence shown here is derived from an EMBL/GenBank/DDBJ whole genome shotgun (WGS) entry which is preliminary data.</text>
</comment>
<dbReference type="Pfam" id="PF10604">
    <property type="entry name" value="Polyketide_cyc2"/>
    <property type="match status" value="1"/>
</dbReference>
<organism evidence="1 2">
    <name type="scientific">Candidatus Woesebacteria bacterium GW2011_GWB1_39_10b</name>
    <dbReference type="NCBI Taxonomy" id="1618573"/>
    <lineage>
        <taxon>Bacteria</taxon>
        <taxon>Candidatus Woeseibacteriota</taxon>
    </lineage>
</organism>
<gene>
    <name evidence="1" type="ORF">UT19_C0001G0052</name>
</gene>
<dbReference type="Proteomes" id="UP000034932">
    <property type="component" value="Unassembled WGS sequence"/>
</dbReference>
<dbReference type="AlphaFoldDB" id="A0A0G0M2H1"/>
<dbReference type="InterPro" id="IPR019587">
    <property type="entry name" value="Polyketide_cyclase/dehydratase"/>
</dbReference>
<name>A0A0G0M2H1_9BACT</name>
<evidence type="ECO:0000313" key="1">
    <source>
        <dbReference type="EMBL" id="KKQ94520.1"/>
    </source>
</evidence>
<protein>
    <recommendedName>
        <fullName evidence="3">Polyketide cyclase/dehydrase</fullName>
    </recommendedName>
</protein>
<proteinExistence type="predicted"/>
<sequence length="145" mass="16080">MAKVSASVVINKPIQEVFKYTASPVNGPAFIPNLNENTNIQPEQPGLGQTFDWRFNMAGVDLKGKAEVTEYEASHKVTIKTTGDSNTTWIYTFQEESGGTQVSAEVDYEIVESALQKIANRVLIDKLNQRTAEQMLENLKTILEG</sequence>
<dbReference type="EMBL" id="LBVW01000001">
    <property type="protein sequence ID" value="KKQ94520.1"/>
    <property type="molecule type" value="Genomic_DNA"/>
</dbReference>
<evidence type="ECO:0008006" key="3">
    <source>
        <dbReference type="Google" id="ProtNLM"/>
    </source>
</evidence>
<reference evidence="1 2" key="1">
    <citation type="journal article" date="2015" name="Nature">
        <title>rRNA introns, odd ribosomes, and small enigmatic genomes across a large radiation of phyla.</title>
        <authorList>
            <person name="Brown C.T."/>
            <person name="Hug L.A."/>
            <person name="Thomas B.C."/>
            <person name="Sharon I."/>
            <person name="Castelle C.J."/>
            <person name="Singh A."/>
            <person name="Wilkins M.J."/>
            <person name="Williams K.H."/>
            <person name="Banfield J.F."/>
        </authorList>
    </citation>
    <scope>NUCLEOTIDE SEQUENCE [LARGE SCALE GENOMIC DNA]</scope>
</reference>
<dbReference type="Gene3D" id="3.30.530.20">
    <property type="match status" value="1"/>
</dbReference>
<dbReference type="STRING" id="1618573.UT19_C0001G0052"/>
<accession>A0A0G0M2H1</accession>
<evidence type="ECO:0000313" key="2">
    <source>
        <dbReference type="Proteomes" id="UP000034932"/>
    </source>
</evidence>
<dbReference type="SUPFAM" id="SSF55961">
    <property type="entry name" value="Bet v1-like"/>
    <property type="match status" value="1"/>
</dbReference>
<dbReference type="InterPro" id="IPR023393">
    <property type="entry name" value="START-like_dom_sf"/>
</dbReference>